<dbReference type="PANTHER" id="PTHR13205">
    <property type="entry name" value="TRANSMEMBRANE PROTEIN 15-RELATED"/>
    <property type="match status" value="1"/>
</dbReference>
<sequence length="503" mass="56594">MKEQTAEEREKIAKSNEEYSILDELFATEKVAQVVILGVTTHLAVIKYMKDEKDTLLFQSALTTLVAFVAGCLVSYRTRMVNNGLWGSDLRILSDFLPSFNVIYLLFLPFTMSLLFGRDLALVNGALAFNCTDVPFYMKLPLQAIFVLLNDEYYSDRERNIKAVVLNVVLCFLLEKIGELKSFDVVDCNLFSILLTNVLYLVDSPSLHFQVLQKSMYGLITAMAVNFVGSLVLSRANKLVRSFILFSSFSVVFPYTIIKTLRIDGQNPAFWLYEYITSDSTRMNIICGWIVCLLILLPNVMIFQSNFSLNTSRKVWHFVILALLVKPLQWDAEFVKISIAGTIVLFLIVEYLRYLKLAPIGDFLDKKLRSFADFRDERGPIIISYVYLIIGVATPILINGSLVGVISLGVGDSLASIVGHRWGRIRWPGTNKTLEGTLAFILATTGCSLYFKQRYGEFEVEGVTVSNVILTCVLSGILEGNSVLNDNILIPAFMLIFIEICKS</sequence>
<evidence type="ECO:0000256" key="4">
    <source>
        <dbReference type="ARBA" id="ARBA00022679"/>
    </source>
</evidence>
<evidence type="ECO:0000256" key="6">
    <source>
        <dbReference type="ARBA" id="ARBA00022777"/>
    </source>
</evidence>
<evidence type="ECO:0000256" key="1">
    <source>
        <dbReference type="ARBA" id="ARBA00004477"/>
    </source>
</evidence>
<evidence type="ECO:0000256" key="2">
    <source>
        <dbReference type="ARBA" id="ARBA00010794"/>
    </source>
</evidence>
<keyword evidence="6" id="KW-0418">Kinase</keyword>
<comment type="subcellular location">
    <subcellularLocation>
        <location evidence="1">Endoplasmic reticulum membrane</location>
        <topology evidence="1">Multi-pass membrane protein</topology>
    </subcellularLocation>
</comment>
<evidence type="ECO:0000256" key="8">
    <source>
        <dbReference type="ARBA" id="ARBA00022989"/>
    </source>
</evidence>
<evidence type="ECO:0000313" key="12">
    <source>
        <dbReference type="Proteomes" id="UP000190831"/>
    </source>
</evidence>
<feature type="transmembrane region" description="Helical" evidence="10">
    <location>
        <begin position="96"/>
        <end position="116"/>
    </location>
</feature>
<dbReference type="OrthoDB" id="377083at2759"/>
<dbReference type="PANTHER" id="PTHR13205:SF15">
    <property type="entry name" value="DOLICHOL KINASE"/>
    <property type="match status" value="1"/>
</dbReference>
<keyword evidence="5 10" id="KW-0812">Transmembrane</keyword>
<keyword evidence="12" id="KW-1185">Reference proteome</keyword>
<dbReference type="InterPro" id="IPR032974">
    <property type="entry name" value="Polypren_kinase"/>
</dbReference>
<keyword evidence="8 10" id="KW-1133">Transmembrane helix</keyword>
<dbReference type="AlphaFoldDB" id="A0A1G4ML40"/>
<feature type="transmembrane region" description="Helical" evidence="10">
    <location>
        <begin position="379"/>
        <end position="398"/>
    </location>
</feature>
<feature type="transmembrane region" description="Helical" evidence="10">
    <location>
        <begin position="243"/>
        <end position="263"/>
    </location>
</feature>
<feature type="transmembrane region" description="Helical" evidence="10">
    <location>
        <begin position="183"/>
        <end position="202"/>
    </location>
</feature>
<dbReference type="EC" id="2.7.1.108" evidence="3"/>
<evidence type="ECO:0000256" key="5">
    <source>
        <dbReference type="ARBA" id="ARBA00022692"/>
    </source>
</evidence>
<evidence type="ECO:0000313" key="11">
    <source>
        <dbReference type="EMBL" id="SCW04510.1"/>
    </source>
</evidence>
<evidence type="ECO:0000256" key="3">
    <source>
        <dbReference type="ARBA" id="ARBA00012132"/>
    </source>
</evidence>
<proteinExistence type="inferred from homology"/>
<dbReference type="GO" id="GO:0043048">
    <property type="term" value="P:dolichyl monophosphate biosynthetic process"/>
    <property type="evidence" value="ECO:0007669"/>
    <property type="project" value="TreeGrafter"/>
</dbReference>
<keyword evidence="9 10" id="KW-0472">Membrane</keyword>
<dbReference type="STRING" id="4955.A0A1G4ML40"/>
<evidence type="ECO:0000256" key="10">
    <source>
        <dbReference type="SAM" id="Phobius"/>
    </source>
</evidence>
<keyword evidence="7" id="KW-0256">Endoplasmic reticulum</keyword>
<evidence type="ECO:0000256" key="7">
    <source>
        <dbReference type="ARBA" id="ARBA00022824"/>
    </source>
</evidence>
<accession>A0A1G4ML40</accession>
<protein>
    <recommendedName>
        <fullName evidence="3">dolichol kinase</fullName>
        <ecNumber evidence="3">2.7.1.108</ecNumber>
    </recommendedName>
</protein>
<dbReference type="GO" id="GO:0004168">
    <property type="term" value="F:dolichol kinase activity"/>
    <property type="evidence" value="ECO:0007669"/>
    <property type="project" value="UniProtKB-EC"/>
</dbReference>
<gene>
    <name evidence="11" type="ORF">LAFE_0H15126G</name>
</gene>
<dbReference type="Proteomes" id="UP000190831">
    <property type="component" value="Chromosome H"/>
</dbReference>
<comment type="similarity">
    <text evidence="2">Belongs to the polyprenol kinase family.</text>
</comment>
<dbReference type="GO" id="GO:0005789">
    <property type="term" value="C:endoplasmic reticulum membrane"/>
    <property type="evidence" value="ECO:0007669"/>
    <property type="project" value="UniProtKB-SubCell"/>
</dbReference>
<organism evidence="11 12">
    <name type="scientific">Lachancea fermentati</name>
    <name type="common">Zygosaccharomyces fermentati</name>
    <dbReference type="NCBI Taxonomy" id="4955"/>
    <lineage>
        <taxon>Eukaryota</taxon>
        <taxon>Fungi</taxon>
        <taxon>Dikarya</taxon>
        <taxon>Ascomycota</taxon>
        <taxon>Saccharomycotina</taxon>
        <taxon>Saccharomycetes</taxon>
        <taxon>Saccharomycetales</taxon>
        <taxon>Saccharomycetaceae</taxon>
        <taxon>Lachancea</taxon>
    </lineage>
</organism>
<evidence type="ECO:0000256" key="9">
    <source>
        <dbReference type="ARBA" id="ARBA00023136"/>
    </source>
</evidence>
<feature type="transmembrane region" description="Helical" evidence="10">
    <location>
        <begin position="283"/>
        <end position="303"/>
    </location>
</feature>
<feature type="transmembrane region" description="Helical" evidence="10">
    <location>
        <begin position="214"/>
        <end position="234"/>
    </location>
</feature>
<dbReference type="EMBL" id="LT598491">
    <property type="protein sequence ID" value="SCW04510.1"/>
    <property type="molecule type" value="Genomic_DNA"/>
</dbReference>
<keyword evidence="4" id="KW-0808">Transferase</keyword>
<reference evidence="11 12" key="1">
    <citation type="submission" date="2016-03" db="EMBL/GenBank/DDBJ databases">
        <authorList>
            <person name="Devillers H."/>
        </authorList>
    </citation>
    <scope>NUCLEOTIDE SEQUENCE [LARGE SCALE GENOMIC DNA]</scope>
    <source>
        <strain evidence="11">CBS 6772</strain>
    </source>
</reference>
<name>A0A1G4ML40_LACFM</name>
<feature type="transmembrane region" description="Helical" evidence="10">
    <location>
        <begin position="338"/>
        <end position="358"/>
    </location>
</feature>
<feature type="transmembrane region" description="Helical" evidence="10">
    <location>
        <begin position="56"/>
        <end position="76"/>
    </location>
</feature>
<dbReference type="OMA" id="KNWENTF"/>